<evidence type="ECO:0000313" key="1">
    <source>
        <dbReference type="EMBL" id="KAI0042014.1"/>
    </source>
</evidence>
<accession>A0ACB8RDT5</accession>
<keyword evidence="2" id="KW-1185">Reference proteome</keyword>
<comment type="caution">
    <text evidence="1">The sequence shown here is derived from an EMBL/GenBank/DDBJ whole genome shotgun (WGS) entry which is preliminary data.</text>
</comment>
<gene>
    <name evidence="1" type="ORF">FA95DRAFT_626402</name>
</gene>
<evidence type="ECO:0000313" key="2">
    <source>
        <dbReference type="Proteomes" id="UP000814033"/>
    </source>
</evidence>
<sequence>MPDLEEAVFLHREALSLRPSGHPLRLLSIKDLASALMIQFEQLGRMPDMEEGILLHREALELTPPGHLMRSSSLEGLASAVRIQFVQLGRTPYLEEAILLHREALTLRPLGHADRSSSLNNLANALMTQFEQLGRMLDLGEAILLHREALELKPPNHPERSLSLNNLAAAVMTQFKQLGRMPDLEEGISLQRQALDLRPPGHPDHLSSLINVASTVKFKFEHLLRKQDLEEAMSIYNQAYSEHIDSCYPEYIHSLQGLGVCLIYSDIIQSGSTISDQAWDLLELASDYIYAGATVRLECTLTWARLAYQRKHKSAGIAHRKALVLLEQCLTIFPSPQLQHNFFQSVEGISDIASNAVSWAIQCGVLKEAVEVWEQGRGILWSKMRNYRYPIEQLRYKNPVLAEQFENITQQLDQLTTTNNAGSELLKSHILEKQLTRKRQLNERWNDLVREIQGVPGFETFLTIPSFASIKRVASEGPIILVNISPHRSDALILFGVESDPINVPLPDTSKGTVFDIIGWLAKGLKLGHLSNDPAESSSLARARDDTCKDETIHAVLHHLWKYIVCHIFQKLDELGFAKNSRIWWCLSGKLCTLPIHAAQPFNEHTDHEQQLSQRFIHSYTSTLGSLIRAREGIVVKERGTAPKILAIATSSLEKVYEEIEVVQNVDCHVQKLIGSEVTHKTMIDSLAKSPWIHFASHGHLNSEQPFKSSFELHDNARFTILDLVEANLPNAELAVLSACHTAAVDQDNTPDEGISLAAGMQFCGFRGVVGTLWAMEDDVGPILAQEFYRRMLHLKNPSKPIDFKDAAKALKAVTKEMRRNEELKALHCWVPLVHIGA</sequence>
<dbReference type="EMBL" id="MU276088">
    <property type="protein sequence ID" value="KAI0042014.1"/>
    <property type="molecule type" value="Genomic_DNA"/>
</dbReference>
<protein>
    <submittedName>
        <fullName evidence="1">Uncharacterized protein</fullName>
    </submittedName>
</protein>
<organism evidence="1 2">
    <name type="scientific">Auriscalpium vulgare</name>
    <dbReference type="NCBI Taxonomy" id="40419"/>
    <lineage>
        <taxon>Eukaryota</taxon>
        <taxon>Fungi</taxon>
        <taxon>Dikarya</taxon>
        <taxon>Basidiomycota</taxon>
        <taxon>Agaricomycotina</taxon>
        <taxon>Agaricomycetes</taxon>
        <taxon>Russulales</taxon>
        <taxon>Auriscalpiaceae</taxon>
        <taxon>Auriscalpium</taxon>
    </lineage>
</organism>
<reference evidence="1" key="2">
    <citation type="journal article" date="2022" name="New Phytol.">
        <title>Evolutionary transition to the ectomycorrhizal habit in the genomes of a hyperdiverse lineage of mushroom-forming fungi.</title>
        <authorList>
            <person name="Looney B."/>
            <person name="Miyauchi S."/>
            <person name="Morin E."/>
            <person name="Drula E."/>
            <person name="Courty P.E."/>
            <person name="Kohler A."/>
            <person name="Kuo A."/>
            <person name="LaButti K."/>
            <person name="Pangilinan J."/>
            <person name="Lipzen A."/>
            <person name="Riley R."/>
            <person name="Andreopoulos W."/>
            <person name="He G."/>
            <person name="Johnson J."/>
            <person name="Nolan M."/>
            <person name="Tritt A."/>
            <person name="Barry K.W."/>
            <person name="Grigoriev I.V."/>
            <person name="Nagy L.G."/>
            <person name="Hibbett D."/>
            <person name="Henrissat B."/>
            <person name="Matheny P.B."/>
            <person name="Labbe J."/>
            <person name="Martin F.M."/>
        </authorList>
    </citation>
    <scope>NUCLEOTIDE SEQUENCE</scope>
    <source>
        <strain evidence="1">FP105234-sp</strain>
    </source>
</reference>
<name>A0ACB8RDT5_9AGAM</name>
<reference evidence="1" key="1">
    <citation type="submission" date="2021-02" db="EMBL/GenBank/DDBJ databases">
        <authorList>
            <consortium name="DOE Joint Genome Institute"/>
            <person name="Ahrendt S."/>
            <person name="Looney B.P."/>
            <person name="Miyauchi S."/>
            <person name="Morin E."/>
            <person name="Drula E."/>
            <person name="Courty P.E."/>
            <person name="Chicoki N."/>
            <person name="Fauchery L."/>
            <person name="Kohler A."/>
            <person name="Kuo A."/>
            <person name="Labutti K."/>
            <person name="Pangilinan J."/>
            <person name="Lipzen A."/>
            <person name="Riley R."/>
            <person name="Andreopoulos W."/>
            <person name="He G."/>
            <person name="Johnson J."/>
            <person name="Barry K.W."/>
            <person name="Grigoriev I.V."/>
            <person name="Nagy L."/>
            <person name="Hibbett D."/>
            <person name="Henrissat B."/>
            <person name="Matheny P.B."/>
            <person name="Labbe J."/>
            <person name="Martin F."/>
        </authorList>
    </citation>
    <scope>NUCLEOTIDE SEQUENCE</scope>
    <source>
        <strain evidence="1">FP105234-sp</strain>
    </source>
</reference>
<proteinExistence type="predicted"/>
<dbReference type="Proteomes" id="UP000814033">
    <property type="component" value="Unassembled WGS sequence"/>
</dbReference>